<dbReference type="InterPro" id="IPR055356">
    <property type="entry name" value="ZP-N"/>
</dbReference>
<keyword evidence="2" id="KW-1015">Disulfide bond</keyword>
<feature type="domain" description="ZP" evidence="4">
    <location>
        <begin position="547"/>
        <end position="802"/>
    </location>
</feature>
<feature type="chain" id="PRO_5043003906" description="ZP domain-containing protein" evidence="3">
    <location>
        <begin position="35"/>
        <end position="832"/>
    </location>
</feature>
<evidence type="ECO:0000256" key="1">
    <source>
        <dbReference type="ARBA" id="ARBA00022729"/>
    </source>
</evidence>
<comment type="caution">
    <text evidence="5">The sequence shown here is derived from an EMBL/GenBank/DDBJ whole genome shotgun (WGS) entry which is preliminary data.</text>
</comment>
<dbReference type="EMBL" id="JAULUE010002056">
    <property type="protein sequence ID" value="KAK5890013.1"/>
    <property type="molecule type" value="Genomic_DNA"/>
</dbReference>
<dbReference type="InterPro" id="IPR014853">
    <property type="entry name" value="VWF/SSPO/ZAN-like_Cys-rich_dom"/>
</dbReference>
<gene>
    <name evidence="5" type="ORF">CesoFtcFv8_013584</name>
</gene>
<dbReference type="InterPro" id="IPR055355">
    <property type="entry name" value="ZP-C"/>
</dbReference>
<dbReference type="Pfam" id="PF23344">
    <property type="entry name" value="ZP-N"/>
    <property type="match status" value="1"/>
</dbReference>
<keyword evidence="1 3" id="KW-0732">Signal</keyword>
<dbReference type="PROSITE" id="PS51034">
    <property type="entry name" value="ZP_2"/>
    <property type="match status" value="1"/>
</dbReference>
<feature type="signal peptide" evidence="3">
    <location>
        <begin position="1"/>
        <end position="34"/>
    </location>
</feature>
<evidence type="ECO:0000313" key="5">
    <source>
        <dbReference type="EMBL" id="KAK5890013.1"/>
    </source>
</evidence>
<dbReference type="InterPro" id="IPR001507">
    <property type="entry name" value="ZP_dom"/>
</dbReference>
<dbReference type="AlphaFoldDB" id="A0AAN8BTG6"/>
<evidence type="ECO:0000256" key="2">
    <source>
        <dbReference type="ARBA" id="ARBA00023157"/>
    </source>
</evidence>
<dbReference type="Gene3D" id="2.60.40.3210">
    <property type="entry name" value="Zona pellucida, ZP-N domain"/>
    <property type="match status" value="1"/>
</dbReference>
<sequence>MQLQRQRAEGQRTANMICFLLYLAALGLLGGTAATNQTFTSSGEMDITSCPITYYGQKYDKVYVAFESNTFSLCFNGSYQTGIKNDCIFMSGGTADRGGLSVFTKEIPEGSGVHRLLPNLSNAGKCINIIPLKDSQQSEIQQVELGNFGSQAILAIRTQSGYTNLDVEADAQVDGFSVFKQTYQAAETNVGVITDVSGCRLAGVVYKTNTTVSDLTTCTSVMCDFSGVATVINDCGPMEQCQGDGSCVFKTMCTVTGSAVINIVGRVESVPDRCGYTLVGPSVIPGFKVLGVFQERRRKDVSFLERVILQLDSPNVQISLEQGGRVQLDEKVLKVNGSAQVVHGVELSRDHRGVTAQLSKSQYTVHVLFDGNTALIHMTAPSETAVQGLCGNSNKPVIQEKAAEHSAPGCGMEYAEAADSNINCNRTTDWCNLLKEAPFSACHEHIDPEPYMAACTHTLCKYPAVDGLKCQFLEAYVKACRLHSNVTVIRWTTKTSCPAVPRASCQDRFCSDNEFCGERHVGHPRCLCRAIFASKYKSANAYGEPTECTKKSASVTMANCLLEDKSIDYSFLHLNDEACKAEMDELTHMVTFKFNSSNTCGTVVMANNSQVIYKNTIMRRNLSDSGMINRQSPVLIDFSCYYAQPEIKSLVIRLKHRTVMQEMTSGEWTYNLTMKAYSDAERNNIIQPDTDIQLDQHIWVEIETEGLDEKVVVVVMDSCWATDQPSPSGALRYDLIANGCANPADQTVKVEGNGLGTSNFFSFNSFQFTGSSANVYLHCKLELCVNQSNACAPICSQVIRFSWKATNGFKTQNDVCFLFALIKNLCSIRIAL</sequence>
<name>A0AAN8BTG6_9TELE</name>
<accession>A0AAN8BTG6</accession>
<evidence type="ECO:0000256" key="3">
    <source>
        <dbReference type="SAM" id="SignalP"/>
    </source>
</evidence>
<proteinExistence type="predicted"/>
<evidence type="ECO:0000313" key="6">
    <source>
        <dbReference type="Proteomes" id="UP001335648"/>
    </source>
</evidence>
<dbReference type="InterPro" id="IPR042235">
    <property type="entry name" value="ZP-C_dom"/>
</dbReference>
<dbReference type="SMART" id="SM00241">
    <property type="entry name" value="ZP"/>
    <property type="match status" value="1"/>
</dbReference>
<protein>
    <recommendedName>
        <fullName evidence="4">ZP domain-containing protein</fullName>
    </recommendedName>
</protein>
<dbReference type="PANTHER" id="PTHR14002:SF50">
    <property type="entry name" value="ALPHA-TECTORIN-LIKE-RELATED"/>
    <property type="match status" value="1"/>
</dbReference>
<dbReference type="Proteomes" id="UP001335648">
    <property type="component" value="Unassembled WGS sequence"/>
</dbReference>
<evidence type="ECO:0000259" key="4">
    <source>
        <dbReference type="PROSITE" id="PS51034"/>
    </source>
</evidence>
<dbReference type="Pfam" id="PF00100">
    <property type="entry name" value="Zona_pellucida"/>
    <property type="match status" value="1"/>
</dbReference>
<dbReference type="PANTHER" id="PTHR14002">
    <property type="entry name" value="ENDOGLIN/TGF-BETA RECEPTOR TYPE III"/>
    <property type="match status" value="1"/>
</dbReference>
<reference evidence="5 6" key="1">
    <citation type="journal article" date="2023" name="Mol. Biol. Evol.">
        <title>Genomics of Secondarily Temperate Adaptation in the Only Non-Antarctic Icefish.</title>
        <authorList>
            <person name="Rivera-Colon A.G."/>
            <person name="Rayamajhi N."/>
            <person name="Minhas B.F."/>
            <person name="Madrigal G."/>
            <person name="Bilyk K.T."/>
            <person name="Yoon V."/>
            <person name="Hune M."/>
            <person name="Gregory S."/>
            <person name="Cheng C.H.C."/>
            <person name="Catchen J.M."/>
        </authorList>
    </citation>
    <scope>NUCLEOTIDE SEQUENCE [LARGE SCALE GENOMIC DNA]</scope>
    <source>
        <strain evidence="5">JC2023a</strain>
    </source>
</reference>
<dbReference type="SMART" id="SM00832">
    <property type="entry name" value="C8"/>
    <property type="match status" value="1"/>
</dbReference>
<dbReference type="Pfam" id="PF08742">
    <property type="entry name" value="C8"/>
    <property type="match status" value="1"/>
</dbReference>
<organism evidence="5 6">
    <name type="scientific">Champsocephalus esox</name>
    <name type="common">pike icefish</name>
    <dbReference type="NCBI Taxonomy" id="159716"/>
    <lineage>
        <taxon>Eukaryota</taxon>
        <taxon>Metazoa</taxon>
        <taxon>Chordata</taxon>
        <taxon>Craniata</taxon>
        <taxon>Vertebrata</taxon>
        <taxon>Euteleostomi</taxon>
        <taxon>Actinopterygii</taxon>
        <taxon>Neopterygii</taxon>
        <taxon>Teleostei</taxon>
        <taxon>Neoteleostei</taxon>
        <taxon>Acanthomorphata</taxon>
        <taxon>Eupercaria</taxon>
        <taxon>Perciformes</taxon>
        <taxon>Notothenioidei</taxon>
        <taxon>Channichthyidae</taxon>
        <taxon>Champsocephalus</taxon>
    </lineage>
</organism>
<keyword evidence="6" id="KW-1185">Reference proteome</keyword>
<dbReference type="Gene3D" id="2.60.40.4100">
    <property type="entry name" value="Zona pellucida, ZP-C domain"/>
    <property type="match status" value="1"/>
</dbReference>